<dbReference type="EMBL" id="NHZQ01000305">
    <property type="protein sequence ID" value="PSK43696.1"/>
    <property type="molecule type" value="Genomic_DNA"/>
</dbReference>
<feature type="region of interest" description="Disordered" evidence="1">
    <location>
        <begin position="132"/>
        <end position="215"/>
    </location>
</feature>
<evidence type="ECO:0008006" key="4">
    <source>
        <dbReference type="Google" id="ProtNLM"/>
    </source>
</evidence>
<reference evidence="2 3" key="1">
    <citation type="submission" date="2017-05" db="EMBL/GenBank/DDBJ databases">
        <title>Draft genome sequence of Elsinoe australis.</title>
        <authorList>
            <person name="Cheng Q."/>
        </authorList>
    </citation>
    <scope>NUCLEOTIDE SEQUENCE [LARGE SCALE GENOMIC DNA]</scope>
    <source>
        <strain evidence="2 3">NL1</strain>
    </source>
</reference>
<evidence type="ECO:0000256" key="1">
    <source>
        <dbReference type="SAM" id="MobiDB-lite"/>
    </source>
</evidence>
<evidence type="ECO:0000313" key="2">
    <source>
        <dbReference type="EMBL" id="PSK43696.1"/>
    </source>
</evidence>
<feature type="compositionally biased region" description="Basic and acidic residues" evidence="1">
    <location>
        <begin position="132"/>
        <end position="146"/>
    </location>
</feature>
<evidence type="ECO:0000313" key="3">
    <source>
        <dbReference type="Proteomes" id="UP000243723"/>
    </source>
</evidence>
<name>A0A2P7Z655_9PEZI</name>
<comment type="caution">
    <text evidence="2">The sequence shown here is derived from an EMBL/GenBank/DDBJ whole genome shotgun (WGS) entry which is preliminary data.</text>
</comment>
<dbReference type="AlphaFoldDB" id="A0A2P7Z655"/>
<accession>A0A2P7Z655</accession>
<feature type="region of interest" description="Disordered" evidence="1">
    <location>
        <begin position="89"/>
        <end position="115"/>
    </location>
</feature>
<dbReference type="OrthoDB" id="3912357at2759"/>
<sequence>MESISAVHRLFAIPELLSLILSYLPPSSELYSLDGPTVDDHRSQAVIDRAQCLAELLECNLVCKDWHLIIQSKEFREALFFAPSQPVNYRTSNSTNNKTTPTPTHDAVGRSWDVPDNAPWLQLNRDIESVRQGRFRIDRDPARDGDATATPDPQPDVPPSAPQVLRPRRPQSVSRAFLSIRRDGSPSSSSRQRSGEAGRSASSTRASRSGQMYPSRPILNPLLQRYFRHAQFRFNPMHASDSASRYQAHLIIEREDFERWNGVGGASDGAWTEAEKVAVVGEKGQRRDELLVPSWCGMHLASPPITSIVAVVWERGAPWPSRRARLLQQQRYSIGETEDSEEQPVAVPFVSQDARDLPEVGGARAGDDAVQQTDSPDAVVGESSSMTGARSFQSGRRTFYRSNVAMSTLPSSAFYSTKQVHHDHGLTMGMLMVAMGQMFDADPELKAVKVCTQ</sequence>
<feature type="compositionally biased region" description="Low complexity" evidence="1">
    <location>
        <begin position="185"/>
        <end position="210"/>
    </location>
</feature>
<dbReference type="Proteomes" id="UP000243723">
    <property type="component" value="Unassembled WGS sequence"/>
</dbReference>
<protein>
    <recommendedName>
        <fullName evidence="4">F-box domain-containing protein</fullName>
    </recommendedName>
</protein>
<organism evidence="2 3">
    <name type="scientific">Elsinoe australis</name>
    <dbReference type="NCBI Taxonomy" id="40998"/>
    <lineage>
        <taxon>Eukaryota</taxon>
        <taxon>Fungi</taxon>
        <taxon>Dikarya</taxon>
        <taxon>Ascomycota</taxon>
        <taxon>Pezizomycotina</taxon>
        <taxon>Dothideomycetes</taxon>
        <taxon>Dothideomycetidae</taxon>
        <taxon>Myriangiales</taxon>
        <taxon>Elsinoaceae</taxon>
        <taxon>Elsinoe</taxon>
    </lineage>
</organism>
<feature type="region of interest" description="Disordered" evidence="1">
    <location>
        <begin position="359"/>
        <end position="389"/>
    </location>
</feature>
<feature type="compositionally biased region" description="Pro residues" evidence="1">
    <location>
        <begin position="152"/>
        <end position="161"/>
    </location>
</feature>
<feature type="compositionally biased region" description="Low complexity" evidence="1">
    <location>
        <begin position="91"/>
        <end position="104"/>
    </location>
</feature>
<proteinExistence type="predicted"/>
<keyword evidence="3" id="KW-1185">Reference proteome</keyword>
<gene>
    <name evidence="2" type="ORF">B9Z65_7210</name>
</gene>